<dbReference type="eggNOG" id="COG1918">
    <property type="taxonomic scope" value="Bacteria"/>
</dbReference>
<dbReference type="InterPro" id="IPR008988">
    <property type="entry name" value="Transcriptional_repressor_C"/>
</dbReference>
<evidence type="ECO:0000259" key="2">
    <source>
        <dbReference type="SMART" id="SM00899"/>
    </source>
</evidence>
<organism evidence="3">
    <name type="scientific">Vecturithrix granuli</name>
    <dbReference type="NCBI Taxonomy" id="1499967"/>
    <lineage>
        <taxon>Bacteria</taxon>
        <taxon>Candidatus Moduliflexota</taxon>
        <taxon>Candidatus Vecturitrichia</taxon>
        <taxon>Candidatus Vecturitrichales</taxon>
        <taxon>Candidatus Vecturitrichaceae</taxon>
        <taxon>Candidatus Vecturithrix</taxon>
    </lineage>
</organism>
<dbReference type="STRING" id="1499967.U27_02703"/>
<dbReference type="InterPro" id="IPR052713">
    <property type="entry name" value="FeoA"/>
</dbReference>
<gene>
    <name evidence="3" type="ORF">U27_02703</name>
</gene>
<dbReference type="HOGENOM" id="CLU_150646_12_4_0"/>
<evidence type="ECO:0000313" key="3">
    <source>
        <dbReference type="EMBL" id="GAK55744.1"/>
    </source>
</evidence>
<dbReference type="GO" id="GO:0046914">
    <property type="term" value="F:transition metal ion binding"/>
    <property type="evidence" value="ECO:0007669"/>
    <property type="project" value="InterPro"/>
</dbReference>
<dbReference type="SUPFAM" id="SSF50037">
    <property type="entry name" value="C-terminal domain of transcriptional repressors"/>
    <property type="match status" value="1"/>
</dbReference>
<dbReference type="EMBL" id="DF820464">
    <property type="protein sequence ID" value="GAK55744.1"/>
    <property type="molecule type" value="Genomic_DNA"/>
</dbReference>
<dbReference type="Proteomes" id="UP000030661">
    <property type="component" value="Unassembled WGS sequence"/>
</dbReference>
<dbReference type="InterPro" id="IPR038157">
    <property type="entry name" value="FeoA_core_dom"/>
</dbReference>
<reference evidence="3" key="1">
    <citation type="journal article" date="2015" name="PeerJ">
        <title>First genomic representation of candidate bacterial phylum KSB3 points to enhanced environmental sensing as a trigger of wastewater bulking.</title>
        <authorList>
            <person name="Sekiguchi Y."/>
            <person name="Ohashi A."/>
            <person name="Parks D.H."/>
            <person name="Yamauchi T."/>
            <person name="Tyson G.W."/>
            <person name="Hugenholtz P."/>
        </authorList>
    </citation>
    <scope>NUCLEOTIDE SEQUENCE [LARGE SCALE GENOMIC DNA]</scope>
</reference>
<dbReference type="PANTHER" id="PTHR42954:SF2">
    <property type="entry name" value="FE(2+) TRANSPORT PROTEIN A"/>
    <property type="match status" value="1"/>
</dbReference>
<accession>A0A081BTT9</accession>
<protein>
    <recommendedName>
        <fullName evidence="2">Ferrous iron transporter FeoA-like domain-containing protein</fullName>
    </recommendedName>
</protein>
<dbReference type="Gene3D" id="2.30.30.90">
    <property type="match status" value="1"/>
</dbReference>
<evidence type="ECO:0000313" key="4">
    <source>
        <dbReference type="Proteomes" id="UP000030661"/>
    </source>
</evidence>
<keyword evidence="1" id="KW-0408">Iron</keyword>
<keyword evidence="4" id="KW-1185">Reference proteome</keyword>
<dbReference type="PANTHER" id="PTHR42954">
    <property type="entry name" value="FE(2+) TRANSPORT PROTEIN A"/>
    <property type="match status" value="1"/>
</dbReference>
<dbReference type="SMART" id="SM00899">
    <property type="entry name" value="FeoA"/>
    <property type="match status" value="1"/>
</dbReference>
<evidence type="ECO:0000256" key="1">
    <source>
        <dbReference type="ARBA" id="ARBA00023004"/>
    </source>
</evidence>
<dbReference type="InterPro" id="IPR007167">
    <property type="entry name" value="Fe-transptr_FeoA-like"/>
</dbReference>
<feature type="domain" description="Ferrous iron transporter FeoA-like" evidence="2">
    <location>
        <begin position="3"/>
        <end position="75"/>
    </location>
</feature>
<proteinExistence type="predicted"/>
<sequence length="80" mass="8871">MVMTLKAVTPGQRVIVQKLTGQGEIKRRLMDMGIIPGTEIQVQKVAPLGDPVEIKFKGYNLSLRWKEAENILVEAKVAVP</sequence>
<dbReference type="AlphaFoldDB" id="A0A081BTT9"/>
<dbReference type="Pfam" id="PF04023">
    <property type="entry name" value="FeoA"/>
    <property type="match status" value="1"/>
</dbReference>
<name>A0A081BTT9_VECG1</name>